<proteinExistence type="predicted"/>
<reference evidence="1" key="1">
    <citation type="submission" date="2021-06" db="EMBL/GenBank/DDBJ databases">
        <title>Parelaphostrongylus tenuis whole genome reference sequence.</title>
        <authorList>
            <person name="Garwood T.J."/>
            <person name="Larsen P.A."/>
            <person name="Fountain-Jones N.M."/>
            <person name="Garbe J.R."/>
            <person name="Macchietto M.G."/>
            <person name="Kania S.A."/>
            <person name="Gerhold R.W."/>
            <person name="Richards J.E."/>
            <person name="Wolf T.M."/>
        </authorList>
    </citation>
    <scope>NUCLEOTIDE SEQUENCE</scope>
    <source>
        <strain evidence="1">MNPRO001-30</strain>
        <tissue evidence="1">Meninges</tissue>
    </source>
</reference>
<dbReference type="EMBL" id="JAHQIW010005838">
    <property type="protein sequence ID" value="KAJ1367297.1"/>
    <property type="molecule type" value="Genomic_DNA"/>
</dbReference>
<dbReference type="AlphaFoldDB" id="A0AAD5WEK9"/>
<comment type="caution">
    <text evidence="1">The sequence shown here is derived from an EMBL/GenBank/DDBJ whole genome shotgun (WGS) entry which is preliminary data.</text>
</comment>
<sequence length="66" mass="7640">MVCREHEAAISVFEEYRTTIFSFIHQRFDPALRGYEKLFLLSFLMSCLQDAITLFGDSDDLVCVEA</sequence>
<accession>A0AAD5WEK9</accession>
<protein>
    <submittedName>
        <fullName evidence="1">Uncharacterized protein</fullName>
    </submittedName>
</protein>
<gene>
    <name evidence="1" type="ORF">KIN20_028181</name>
</gene>
<name>A0AAD5WEK9_PARTN</name>
<organism evidence="1 2">
    <name type="scientific">Parelaphostrongylus tenuis</name>
    <name type="common">Meningeal worm</name>
    <dbReference type="NCBI Taxonomy" id="148309"/>
    <lineage>
        <taxon>Eukaryota</taxon>
        <taxon>Metazoa</taxon>
        <taxon>Ecdysozoa</taxon>
        <taxon>Nematoda</taxon>
        <taxon>Chromadorea</taxon>
        <taxon>Rhabditida</taxon>
        <taxon>Rhabditina</taxon>
        <taxon>Rhabditomorpha</taxon>
        <taxon>Strongyloidea</taxon>
        <taxon>Metastrongylidae</taxon>
        <taxon>Parelaphostrongylus</taxon>
    </lineage>
</organism>
<keyword evidence="2" id="KW-1185">Reference proteome</keyword>
<dbReference type="Proteomes" id="UP001196413">
    <property type="component" value="Unassembled WGS sequence"/>
</dbReference>
<evidence type="ECO:0000313" key="2">
    <source>
        <dbReference type="Proteomes" id="UP001196413"/>
    </source>
</evidence>
<evidence type="ECO:0000313" key="1">
    <source>
        <dbReference type="EMBL" id="KAJ1367297.1"/>
    </source>
</evidence>